<dbReference type="EMBL" id="CDGG01000001">
    <property type="protein sequence ID" value="CEI83416.1"/>
    <property type="molecule type" value="Genomic_DNA"/>
</dbReference>
<reference evidence="2 3" key="1">
    <citation type="submission" date="2014-11" db="EMBL/GenBank/DDBJ databases">
        <authorList>
            <person name="Urmite Genomes Urmite Genomes"/>
        </authorList>
    </citation>
    <scope>NUCLEOTIDE SEQUENCE [LARGE SCALE GENOMIC DNA]</scope>
    <source>
        <strain evidence="2 3">Oc5</strain>
    </source>
</reference>
<dbReference type="InterPro" id="IPR024775">
    <property type="entry name" value="DinB-like"/>
</dbReference>
<dbReference type="Gene3D" id="1.20.120.450">
    <property type="entry name" value="dinb family like domain"/>
    <property type="match status" value="1"/>
</dbReference>
<dbReference type="AlphaFoldDB" id="A0A0A1MX99"/>
<sequence length="154" mass="17818">MTRKQFNLTRTALLTFASELDDNSIDVQADYFDTTIRWHLGHALVTMEKFLFRYPVKSENIPAGYAELFSSGTSPKDWTEEPPSLETLLEALELQQQRINEFNDLFWKSNVQFKVPFGSVETQGDLLIMLSFREAELLGKIKGMYQVISRDKNE</sequence>
<dbReference type="SUPFAM" id="SSF109854">
    <property type="entry name" value="DinB/YfiT-like putative metalloenzymes"/>
    <property type="match status" value="1"/>
</dbReference>
<accession>A0A0A1MX99</accession>
<protein>
    <submittedName>
        <fullName evidence="2">DinB superfamily protein</fullName>
    </submittedName>
</protein>
<dbReference type="RefSeq" id="WP_042533670.1">
    <property type="nucleotide sequence ID" value="NZ_CDGG01000001.1"/>
</dbReference>
<organism evidence="2 3">
    <name type="scientific">Oceanobacillus oncorhynchi</name>
    <dbReference type="NCBI Taxonomy" id="545501"/>
    <lineage>
        <taxon>Bacteria</taxon>
        <taxon>Bacillati</taxon>
        <taxon>Bacillota</taxon>
        <taxon>Bacilli</taxon>
        <taxon>Bacillales</taxon>
        <taxon>Bacillaceae</taxon>
        <taxon>Oceanobacillus</taxon>
    </lineage>
</organism>
<evidence type="ECO:0000259" key="1">
    <source>
        <dbReference type="Pfam" id="PF12867"/>
    </source>
</evidence>
<dbReference type="OrthoDB" id="4295522at2"/>
<dbReference type="InterPro" id="IPR034660">
    <property type="entry name" value="DinB/YfiT-like"/>
</dbReference>
<proteinExistence type="predicted"/>
<keyword evidence="3" id="KW-1185">Reference proteome</keyword>
<evidence type="ECO:0000313" key="2">
    <source>
        <dbReference type="EMBL" id="CEI83416.1"/>
    </source>
</evidence>
<dbReference type="Pfam" id="PF12867">
    <property type="entry name" value="DinB_2"/>
    <property type="match status" value="1"/>
</dbReference>
<evidence type="ECO:0000313" key="3">
    <source>
        <dbReference type="Proteomes" id="UP000040453"/>
    </source>
</evidence>
<dbReference type="Proteomes" id="UP000040453">
    <property type="component" value="Unassembled WGS sequence"/>
</dbReference>
<gene>
    <name evidence="2" type="ORF">BN997_03324</name>
</gene>
<dbReference type="STRING" id="545501.BN997_03324"/>
<feature type="domain" description="DinB-like" evidence="1">
    <location>
        <begin position="5"/>
        <end position="102"/>
    </location>
</feature>
<name>A0A0A1MX99_9BACI</name>